<name>A0ABD5ZEB9_9EURY</name>
<evidence type="ECO:0000259" key="4">
    <source>
        <dbReference type="Pfam" id="PF01656"/>
    </source>
</evidence>
<evidence type="ECO:0000256" key="1">
    <source>
        <dbReference type="ARBA" id="ARBA00022741"/>
    </source>
</evidence>
<reference evidence="5 6" key="1">
    <citation type="journal article" date="2019" name="Int. J. Syst. Evol. Microbiol.">
        <title>The Global Catalogue of Microorganisms (GCM) 10K type strain sequencing project: providing services to taxonomists for standard genome sequencing and annotation.</title>
        <authorList>
            <consortium name="The Broad Institute Genomics Platform"/>
            <consortium name="The Broad Institute Genome Sequencing Center for Infectious Disease"/>
            <person name="Wu L."/>
            <person name="Ma J."/>
        </authorList>
    </citation>
    <scope>NUCLEOTIDE SEQUENCE [LARGE SCALE GENOMIC DNA]</scope>
    <source>
        <strain evidence="5 6">DSM 29988</strain>
    </source>
</reference>
<accession>A0ABD5ZEB9</accession>
<evidence type="ECO:0000313" key="5">
    <source>
        <dbReference type="EMBL" id="MFC7203449.1"/>
    </source>
</evidence>
<dbReference type="Proteomes" id="UP001596481">
    <property type="component" value="Unassembled WGS sequence"/>
</dbReference>
<dbReference type="EMBL" id="JBHTAA010000005">
    <property type="protein sequence ID" value="MFC7203449.1"/>
    <property type="molecule type" value="Genomic_DNA"/>
</dbReference>
<gene>
    <name evidence="5" type="ORF">ACFQJC_07990</name>
</gene>
<organism evidence="5 6">
    <name type="scientific">Haloferax namakaokahaiae</name>
    <dbReference type="NCBI Taxonomy" id="1748331"/>
    <lineage>
        <taxon>Archaea</taxon>
        <taxon>Methanobacteriati</taxon>
        <taxon>Methanobacteriota</taxon>
        <taxon>Stenosarchaea group</taxon>
        <taxon>Halobacteria</taxon>
        <taxon>Halobacteriales</taxon>
        <taxon>Haloferacaceae</taxon>
        <taxon>Haloferax</taxon>
    </lineage>
</organism>
<dbReference type="PANTHER" id="PTHR43384">
    <property type="entry name" value="SEPTUM SITE-DETERMINING PROTEIN MIND HOMOLOG, CHLOROPLASTIC-RELATED"/>
    <property type="match status" value="1"/>
</dbReference>
<feature type="region of interest" description="Disordered" evidence="3">
    <location>
        <begin position="52"/>
        <end position="71"/>
    </location>
</feature>
<comment type="caution">
    <text evidence="5">The sequence shown here is derived from an EMBL/GenBank/DDBJ whole genome shotgun (WGS) entry which is preliminary data.</text>
</comment>
<dbReference type="InterPro" id="IPR027417">
    <property type="entry name" value="P-loop_NTPase"/>
</dbReference>
<dbReference type="Gene3D" id="3.40.50.300">
    <property type="entry name" value="P-loop containing nucleotide triphosphate hydrolases"/>
    <property type="match status" value="1"/>
</dbReference>
<keyword evidence="6" id="KW-1185">Reference proteome</keyword>
<evidence type="ECO:0000256" key="3">
    <source>
        <dbReference type="SAM" id="MobiDB-lite"/>
    </source>
</evidence>
<proteinExistence type="predicted"/>
<keyword evidence="2" id="KW-0067">ATP-binding</keyword>
<protein>
    <submittedName>
        <fullName evidence="5">MinD/ParA family protein</fullName>
    </submittedName>
</protein>
<dbReference type="PANTHER" id="PTHR43384:SF6">
    <property type="entry name" value="SEPTUM SITE-DETERMINING PROTEIN MIND HOMOLOG, CHLOROPLASTIC"/>
    <property type="match status" value="1"/>
</dbReference>
<dbReference type="Pfam" id="PF01656">
    <property type="entry name" value="CbiA"/>
    <property type="match status" value="1"/>
</dbReference>
<dbReference type="SUPFAM" id="SSF52540">
    <property type="entry name" value="P-loop containing nucleoside triphosphate hydrolases"/>
    <property type="match status" value="1"/>
</dbReference>
<evidence type="ECO:0000313" key="6">
    <source>
        <dbReference type="Proteomes" id="UP001596481"/>
    </source>
</evidence>
<dbReference type="RefSeq" id="WP_390222791.1">
    <property type="nucleotide sequence ID" value="NZ_JBHTAA010000005.1"/>
</dbReference>
<evidence type="ECO:0000256" key="2">
    <source>
        <dbReference type="ARBA" id="ARBA00022840"/>
    </source>
</evidence>
<dbReference type="GO" id="GO:0005524">
    <property type="term" value="F:ATP binding"/>
    <property type="evidence" value="ECO:0007669"/>
    <property type="project" value="UniProtKB-KW"/>
</dbReference>
<keyword evidence="1" id="KW-0547">Nucleotide-binding</keyword>
<dbReference type="AlphaFoldDB" id="A0ABD5ZEB9"/>
<dbReference type="InterPro" id="IPR050625">
    <property type="entry name" value="ParA/MinD_ATPase"/>
</dbReference>
<feature type="domain" description="CobQ/CobB/MinD/ParA nucleotide binding" evidence="4">
    <location>
        <begin position="2"/>
        <end position="172"/>
    </location>
</feature>
<sequence>MLAIAGGKGGSGKTTTTVGIAQAVERAVVAVDADRDMPNLHSMVGVERGDEAFPEAKPHPTESSVSILPAPRGTDDEAFERWLRAIAEDEVPAVVDCPAGAGPDAAVPLRVADGVVIVTQLCAPALRDAAKTAAMARAVGTPVVGAVVSRSRIAPSALGDLIDAPVLGAVPEGQSPVLSDANVRGAYKRIVGAIRPEGLI</sequence>
<dbReference type="InterPro" id="IPR002586">
    <property type="entry name" value="CobQ/CobB/MinD/ParA_Nub-bd_dom"/>
</dbReference>